<dbReference type="InterPro" id="IPR049492">
    <property type="entry name" value="BD-FAE-like_dom"/>
</dbReference>
<protein>
    <submittedName>
        <fullName evidence="4">Alpha/beta hydrolase</fullName>
    </submittedName>
</protein>
<name>A0A5B2W041_9BACT</name>
<dbReference type="Proteomes" id="UP000324611">
    <property type="component" value="Unassembled WGS sequence"/>
</dbReference>
<dbReference type="RefSeq" id="WP_149838642.1">
    <property type="nucleotide sequence ID" value="NZ_VUOC01000002.1"/>
</dbReference>
<feature type="domain" description="BD-FAE-like" evidence="3">
    <location>
        <begin position="65"/>
        <end position="173"/>
    </location>
</feature>
<reference evidence="4 5" key="2">
    <citation type="submission" date="2019-09" db="EMBL/GenBank/DDBJ databases">
        <authorList>
            <person name="Jin C."/>
        </authorList>
    </citation>
    <scope>NUCLEOTIDE SEQUENCE [LARGE SCALE GENOMIC DNA]</scope>
    <source>
        <strain evidence="4 5">BN140078</strain>
    </source>
</reference>
<keyword evidence="5" id="KW-1185">Reference proteome</keyword>
<evidence type="ECO:0000259" key="3">
    <source>
        <dbReference type="Pfam" id="PF20434"/>
    </source>
</evidence>
<evidence type="ECO:0000313" key="4">
    <source>
        <dbReference type="EMBL" id="KAA2243767.1"/>
    </source>
</evidence>
<keyword evidence="1 4" id="KW-0378">Hydrolase</keyword>
<dbReference type="InterPro" id="IPR029058">
    <property type="entry name" value="AB_hydrolase_fold"/>
</dbReference>
<dbReference type="Gene3D" id="3.40.50.1820">
    <property type="entry name" value="alpha/beta hydrolase"/>
    <property type="match status" value="1"/>
</dbReference>
<feature type="signal peptide" evidence="2">
    <location>
        <begin position="1"/>
        <end position="23"/>
    </location>
</feature>
<dbReference type="PANTHER" id="PTHR48081">
    <property type="entry name" value="AB HYDROLASE SUPERFAMILY PROTEIN C4A8.06C"/>
    <property type="match status" value="1"/>
</dbReference>
<dbReference type="GO" id="GO:0016787">
    <property type="term" value="F:hydrolase activity"/>
    <property type="evidence" value="ECO:0007669"/>
    <property type="project" value="UniProtKB-KW"/>
</dbReference>
<gene>
    <name evidence="4" type="ORF">F0L74_14920</name>
</gene>
<dbReference type="PANTHER" id="PTHR48081:SF6">
    <property type="entry name" value="PEPTIDASE S9 PROLYL OLIGOPEPTIDASE CATALYTIC DOMAIN-CONTAINING PROTEIN"/>
    <property type="match status" value="1"/>
</dbReference>
<dbReference type="EMBL" id="VUOC01000002">
    <property type="protein sequence ID" value="KAA2243767.1"/>
    <property type="molecule type" value="Genomic_DNA"/>
</dbReference>
<sequence length="287" mass="31675">MRTFIRYLFHVCLPLLAIIPAIAQDTGRVIPLWPNGAPGYENRRNEPEQAKDYWVKNIHNPSITVYLPPKEKATGAAVLICPGGGHRLLVYTAEGVEPARFLNSIGVAAIILKYRLFREDSTYSLEKEVKQDAYRAMRLVRSHATQWNIDPSRVGIWGFSAGGEVVAQVAYQSGAGDPNAPDPVDRLNGKPDFQILVYPGPLGVPEQVPADAPRAFLIAANDDECCSVPIVNLLQRYRAAKVPVEAHVFANGSHAFNMGYRSTLQSLKAWPPLLTNWLADSNISPKH</sequence>
<proteinExistence type="predicted"/>
<feature type="chain" id="PRO_5022957219" evidence="2">
    <location>
        <begin position="24"/>
        <end position="287"/>
    </location>
</feature>
<organism evidence="4 5">
    <name type="scientific">Chitinophaga agrisoli</name>
    <dbReference type="NCBI Taxonomy" id="2607653"/>
    <lineage>
        <taxon>Bacteria</taxon>
        <taxon>Pseudomonadati</taxon>
        <taxon>Bacteroidota</taxon>
        <taxon>Chitinophagia</taxon>
        <taxon>Chitinophagales</taxon>
        <taxon>Chitinophagaceae</taxon>
        <taxon>Chitinophaga</taxon>
    </lineage>
</organism>
<dbReference type="InterPro" id="IPR050300">
    <property type="entry name" value="GDXG_lipolytic_enzyme"/>
</dbReference>
<evidence type="ECO:0000256" key="1">
    <source>
        <dbReference type="ARBA" id="ARBA00022801"/>
    </source>
</evidence>
<keyword evidence="2" id="KW-0732">Signal</keyword>
<evidence type="ECO:0000313" key="5">
    <source>
        <dbReference type="Proteomes" id="UP000324611"/>
    </source>
</evidence>
<evidence type="ECO:0000256" key="2">
    <source>
        <dbReference type="SAM" id="SignalP"/>
    </source>
</evidence>
<reference evidence="4 5" key="1">
    <citation type="submission" date="2019-09" db="EMBL/GenBank/DDBJ databases">
        <title>Chitinophaga ginsengihumi sp. nov., isolated from soil of ginseng rhizosphere.</title>
        <authorList>
            <person name="Lee J."/>
        </authorList>
    </citation>
    <scope>NUCLEOTIDE SEQUENCE [LARGE SCALE GENOMIC DNA]</scope>
    <source>
        <strain evidence="4 5">BN140078</strain>
    </source>
</reference>
<dbReference type="AlphaFoldDB" id="A0A5B2W041"/>
<dbReference type="Pfam" id="PF20434">
    <property type="entry name" value="BD-FAE"/>
    <property type="match status" value="1"/>
</dbReference>
<dbReference type="SUPFAM" id="SSF53474">
    <property type="entry name" value="alpha/beta-Hydrolases"/>
    <property type="match status" value="1"/>
</dbReference>
<comment type="caution">
    <text evidence="4">The sequence shown here is derived from an EMBL/GenBank/DDBJ whole genome shotgun (WGS) entry which is preliminary data.</text>
</comment>
<accession>A0A5B2W041</accession>